<name>A0A8H4P840_9HYPO</name>
<evidence type="ECO:0000313" key="4">
    <source>
        <dbReference type="Proteomes" id="UP000554235"/>
    </source>
</evidence>
<feature type="transmembrane region" description="Helical" evidence="2">
    <location>
        <begin position="540"/>
        <end position="562"/>
    </location>
</feature>
<feature type="transmembrane region" description="Helical" evidence="2">
    <location>
        <begin position="467"/>
        <end position="491"/>
    </location>
</feature>
<gene>
    <name evidence="3" type="ORF">FALBO_12291</name>
</gene>
<keyword evidence="2" id="KW-0472">Membrane</keyword>
<proteinExistence type="predicted"/>
<feature type="region of interest" description="Disordered" evidence="1">
    <location>
        <begin position="1"/>
        <end position="21"/>
    </location>
</feature>
<dbReference type="OrthoDB" id="3231000at2759"/>
<evidence type="ECO:0000256" key="2">
    <source>
        <dbReference type="SAM" id="Phobius"/>
    </source>
</evidence>
<dbReference type="EMBL" id="JAADYS010001828">
    <property type="protein sequence ID" value="KAF4460908.1"/>
    <property type="molecule type" value="Genomic_DNA"/>
</dbReference>
<reference evidence="3 4" key="1">
    <citation type="submission" date="2020-01" db="EMBL/GenBank/DDBJ databases">
        <title>Identification and distribution of gene clusters putatively required for synthesis of sphingolipid metabolism inhibitors in phylogenetically diverse species of the filamentous fungus Fusarium.</title>
        <authorList>
            <person name="Kim H.-S."/>
            <person name="Busman M."/>
            <person name="Brown D.W."/>
            <person name="Divon H."/>
            <person name="Uhlig S."/>
            <person name="Proctor R.H."/>
        </authorList>
    </citation>
    <scope>NUCLEOTIDE SEQUENCE [LARGE SCALE GENOMIC DNA]</scope>
    <source>
        <strain evidence="3 4">NRRL 20459</strain>
    </source>
</reference>
<dbReference type="Gene3D" id="1.20.58.340">
    <property type="entry name" value="Magnesium transport protein CorA, transmembrane region"/>
    <property type="match status" value="1"/>
</dbReference>
<comment type="caution">
    <text evidence="3">The sequence shown here is derived from an EMBL/GenBank/DDBJ whole genome shotgun (WGS) entry which is preliminary data.</text>
</comment>
<feature type="compositionally biased region" description="Polar residues" evidence="1">
    <location>
        <begin position="1"/>
        <end position="11"/>
    </location>
</feature>
<evidence type="ECO:0000256" key="1">
    <source>
        <dbReference type="SAM" id="MobiDB-lite"/>
    </source>
</evidence>
<organism evidence="3 4">
    <name type="scientific">Fusarium albosuccineum</name>
    <dbReference type="NCBI Taxonomy" id="1237068"/>
    <lineage>
        <taxon>Eukaryota</taxon>
        <taxon>Fungi</taxon>
        <taxon>Dikarya</taxon>
        <taxon>Ascomycota</taxon>
        <taxon>Pezizomycotina</taxon>
        <taxon>Sordariomycetes</taxon>
        <taxon>Hypocreomycetidae</taxon>
        <taxon>Hypocreales</taxon>
        <taxon>Nectriaceae</taxon>
        <taxon>Fusarium</taxon>
        <taxon>Fusarium decemcellulare species complex</taxon>
    </lineage>
</organism>
<feature type="transmembrane region" description="Helical" evidence="2">
    <location>
        <begin position="424"/>
        <end position="447"/>
    </location>
</feature>
<keyword evidence="2" id="KW-0812">Transmembrane</keyword>
<sequence length="606" mass="68986">MSTPTSISSQIHHVPPKTTRPQNDLEVAYKSVSQDHKAILKVIDAAFDGSRPQVRAEFSFGDNIEDGMRSLPIHEAGTARILDVTVHSDFVITGLRDTKGPERTRSARTALMRYLQNTYTQPLEERRIFRWLNDPLLVNDIGSISSQWSQRLGGDREDHTRDGEDHPQLYRLVNRTSLQQHPMDFDVRPRDSYLTCAHDSNNRLIVIIVHDVWSKQPFRTNKTPDDYITFKNPRSTTNMLDGTSWISLSDGTLETFAKLLVLDFLLASIYLQRVDYYGALIYPKVPEKAAWNFSLTSNPHLQVPLGLFEPRLSATSKEAFQEIEDAEGILRNVVNLVDSINFVIAALKPDEEPATQQPAYEERERRLPLTGKSYIDGERRLQHLERLCTERCDNADRALNALNRQLDYLTKRHAIREAKSIKTLTILASLYLPLSLSASLLSMSAPFKKVAHTMTKQDPEVEEDQRILGTNLLFDFVGMFVTLAAITIFIVQAIRLGMWFKSDGLGLISKKFTGPFSIFYYGRRWHYGGKGGKIFDLIRVLTAWWIGAGLLITLLTIFLVGMLRTGQKAWDTAWIMFAVYCSVGGALIISYFGAYWLLYRQKIHAH</sequence>
<protein>
    <submittedName>
        <fullName evidence="3">Uncharacterized protein</fullName>
    </submittedName>
</protein>
<dbReference type="AlphaFoldDB" id="A0A8H4P840"/>
<accession>A0A8H4P840</accession>
<evidence type="ECO:0000313" key="3">
    <source>
        <dbReference type="EMBL" id="KAF4460908.1"/>
    </source>
</evidence>
<feature type="transmembrane region" description="Helical" evidence="2">
    <location>
        <begin position="574"/>
        <end position="598"/>
    </location>
</feature>
<keyword evidence="4" id="KW-1185">Reference proteome</keyword>
<dbReference type="Proteomes" id="UP000554235">
    <property type="component" value="Unassembled WGS sequence"/>
</dbReference>
<keyword evidence="2" id="KW-1133">Transmembrane helix</keyword>